<dbReference type="STRING" id="1797724.A3A48_04250"/>
<reference evidence="1 2" key="1">
    <citation type="journal article" date="2016" name="Nat. Commun.">
        <title>Thousands of microbial genomes shed light on interconnected biogeochemical processes in an aquifer system.</title>
        <authorList>
            <person name="Anantharaman K."/>
            <person name="Brown C.T."/>
            <person name="Hug L.A."/>
            <person name="Sharon I."/>
            <person name="Castelle C.J."/>
            <person name="Probst A.J."/>
            <person name="Thomas B.C."/>
            <person name="Singh A."/>
            <person name="Wilkins M.J."/>
            <person name="Karaoz U."/>
            <person name="Brodie E.L."/>
            <person name="Williams K.H."/>
            <person name="Hubbard S.S."/>
            <person name="Banfield J.F."/>
        </authorList>
    </citation>
    <scope>NUCLEOTIDE SEQUENCE [LARGE SCALE GENOMIC DNA]</scope>
</reference>
<accession>A0A1F5GTE9</accession>
<dbReference type="EMBL" id="MFBN01000025">
    <property type="protein sequence ID" value="OGD95153.1"/>
    <property type="molecule type" value="Genomic_DNA"/>
</dbReference>
<gene>
    <name evidence="1" type="ORF">A3A48_04250</name>
</gene>
<name>A0A1F5GTE9_9BACT</name>
<organism evidence="1 2">
    <name type="scientific">Candidatus Curtissbacteria bacterium RIFCSPLOWO2_01_FULL_37_9</name>
    <dbReference type="NCBI Taxonomy" id="1797724"/>
    <lineage>
        <taxon>Bacteria</taxon>
        <taxon>Candidatus Curtissiibacteriota</taxon>
    </lineage>
</organism>
<proteinExistence type="predicted"/>
<comment type="caution">
    <text evidence="1">The sequence shown here is derived from an EMBL/GenBank/DDBJ whole genome shotgun (WGS) entry which is preliminary data.</text>
</comment>
<dbReference type="AlphaFoldDB" id="A0A1F5GTE9"/>
<sequence>MAERHQIGKNNLERREISWEEEISGLFGENLPQDTDKIEEDQTDIKPVGLQPDVFFSLNGQIIGKGPKPEPHKILKSSSFDLERFIRSLMPTEEQADTDLMDLIIEDQNRAVLNTKTVSSFLEKDVDIQDDYSEEAYP</sequence>
<evidence type="ECO:0000313" key="2">
    <source>
        <dbReference type="Proteomes" id="UP000178336"/>
    </source>
</evidence>
<evidence type="ECO:0000313" key="1">
    <source>
        <dbReference type="EMBL" id="OGD95153.1"/>
    </source>
</evidence>
<protein>
    <submittedName>
        <fullName evidence="1">Uncharacterized protein</fullName>
    </submittedName>
</protein>
<dbReference type="Proteomes" id="UP000178336">
    <property type="component" value="Unassembled WGS sequence"/>
</dbReference>